<keyword evidence="2" id="KW-1185">Reference proteome</keyword>
<organism evidence="1 2">
    <name type="scientific">Chryseobacterium pyrolae</name>
    <dbReference type="NCBI Taxonomy" id="2987481"/>
    <lineage>
        <taxon>Bacteria</taxon>
        <taxon>Pseudomonadati</taxon>
        <taxon>Bacteroidota</taxon>
        <taxon>Flavobacteriia</taxon>
        <taxon>Flavobacteriales</taxon>
        <taxon>Weeksellaceae</taxon>
        <taxon>Chryseobacterium group</taxon>
        <taxon>Chryseobacterium</taxon>
    </lineage>
</organism>
<evidence type="ECO:0000313" key="2">
    <source>
        <dbReference type="Proteomes" id="UP001142057"/>
    </source>
</evidence>
<dbReference type="InterPro" id="IPR058074">
    <property type="entry name" value="Bacteriocin-like"/>
</dbReference>
<gene>
    <name evidence="1" type="ORF">NZD88_12650</name>
</gene>
<dbReference type="RefSeq" id="WP_259829608.1">
    <property type="nucleotide sequence ID" value="NZ_JANZQH010000005.1"/>
</dbReference>
<comment type="caution">
    <text evidence="1">The sequence shown here is derived from an EMBL/GenBank/DDBJ whole genome shotgun (WGS) entry which is preliminary data.</text>
</comment>
<evidence type="ECO:0000313" key="1">
    <source>
        <dbReference type="EMBL" id="MCT2408391.1"/>
    </source>
</evidence>
<evidence type="ECO:0008006" key="3">
    <source>
        <dbReference type="Google" id="ProtNLM"/>
    </source>
</evidence>
<name>A0ABT2IIE7_9FLAO</name>
<reference evidence="1" key="1">
    <citation type="submission" date="2022-08" db="EMBL/GenBank/DDBJ databases">
        <title>Chryseobacterium antibioticum,isolated from the rhizosphere soil of Pyrola in Tibet.</title>
        <authorList>
            <person name="Kan Y."/>
        </authorList>
    </citation>
    <scope>NUCLEOTIDE SEQUENCE</scope>
    <source>
        <strain evidence="1">Pc2-12</strain>
    </source>
</reference>
<protein>
    <recommendedName>
        <fullName evidence="3">Bacteriocin</fullName>
    </recommendedName>
</protein>
<dbReference type="NCBIfam" id="NF047798">
    <property type="entry name" value="leader_Chryseo"/>
    <property type="match status" value="1"/>
</dbReference>
<dbReference type="EMBL" id="JANZQH010000005">
    <property type="protein sequence ID" value="MCT2408391.1"/>
    <property type="molecule type" value="Genomic_DNA"/>
</dbReference>
<sequence length="55" mass="6378">MKNLKKLAKKDLKTINGGRGLDCPVPATWCAEWCQWTDQQKRKCMNMVIDFCEVC</sequence>
<accession>A0ABT2IIE7</accession>
<proteinExistence type="predicted"/>
<dbReference type="Proteomes" id="UP001142057">
    <property type="component" value="Unassembled WGS sequence"/>
</dbReference>